<evidence type="ECO:0000259" key="2">
    <source>
        <dbReference type="PROSITE" id="PS50110"/>
    </source>
</evidence>
<feature type="domain" description="Response regulatory" evidence="2">
    <location>
        <begin position="4"/>
        <end position="116"/>
    </location>
</feature>
<dbReference type="SUPFAM" id="SSF52172">
    <property type="entry name" value="CheY-like"/>
    <property type="match status" value="1"/>
</dbReference>
<dbReference type="SMART" id="SM00448">
    <property type="entry name" value="REC"/>
    <property type="match status" value="1"/>
</dbReference>
<dbReference type="Pfam" id="PF00072">
    <property type="entry name" value="Response_reg"/>
    <property type="match status" value="1"/>
</dbReference>
<accession>A0A2P8HTA3</accession>
<dbReference type="InterPro" id="IPR011006">
    <property type="entry name" value="CheY-like_superfamily"/>
</dbReference>
<dbReference type="AlphaFoldDB" id="A0A2P8HTA3"/>
<reference evidence="3 4" key="1">
    <citation type="submission" date="2018-03" db="EMBL/GenBank/DDBJ databases">
        <title>Genomic Encyclopedia of Archaeal and Bacterial Type Strains, Phase II (KMG-II): from individual species to whole genera.</title>
        <authorList>
            <person name="Goeker M."/>
        </authorList>
    </citation>
    <scope>NUCLEOTIDE SEQUENCE [LARGE SCALE GENOMIC DNA]</scope>
    <source>
        <strain evidence="3 4">DSM 24859</strain>
    </source>
</reference>
<dbReference type="OrthoDB" id="9787344at2"/>
<dbReference type="RefSeq" id="WP_106526637.1">
    <property type="nucleotide sequence ID" value="NZ_PYAW01000001.1"/>
</dbReference>
<dbReference type="PROSITE" id="PS50110">
    <property type="entry name" value="RESPONSE_REGULATORY"/>
    <property type="match status" value="1"/>
</dbReference>
<dbReference type="Proteomes" id="UP000240971">
    <property type="component" value="Unassembled WGS sequence"/>
</dbReference>
<name>A0A2P8HTA3_CHINA</name>
<comment type="caution">
    <text evidence="3">The sequence shown here is derived from an EMBL/GenBank/DDBJ whole genome shotgun (WGS) entry which is preliminary data.</text>
</comment>
<gene>
    <name evidence="3" type="ORF">CLV51_101736</name>
</gene>
<keyword evidence="4" id="KW-1185">Reference proteome</keyword>
<dbReference type="InterPro" id="IPR001789">
    <property type="entry name" value="Sig_transdc_resp-reg_receiver"/>
</dbReference>
<organism evidence="3 4">
    <name type="scientific">Chitinophaga niastensis</name>
    <dbReference type="NCBI Taxonomy" id="536980"/>
    <lineage>
        <taxon>Bacteria</taxon>
        <taxon>Pseudomonadati</taxon>
        <taxon>Bacteroidota</taxon>
        <taxon>Chitinophagia</taxon>
        <taxon>Chitinophagales</taxon>
        <taxon>Chitinophagaceae</taxon>
        <taxon>Chitinophaga</taxon>
    </lineage>
</organism>
<keyword evidence="1" id="KW-0597">Phosphoprotein</keyword>
<evidence type="ECO:0000313" key="4">
    <source>
        <dbReference type="Proteomes" id="UP000240971"/>
    </source>
</evidence>
<feature type="modified residue" description="4-aspartylphosphate" evidence="1">
    <location>
        <position position="55"/>
    </location>
</feature>
<sequence length="121" mass="14088">MQYKCTIIDDEPLAQEILEGYIKRIDFLELVTKTDSLQRVEDLVAAGDVDVVFLDINIRGTQRKSINRLLDRKCHFIIVTAYPLSFIEDIQLKTAHGYLSKPASFKDFLREIQRVLNVRFQ</sequence>
<dbReference type="Gene3D" id="3.40.50.2300">
    <property type="match status" value="1"/>
</dbReference>
<dbReference type="EMBL" id="PYAW01000001">
    <property type="protein sequence ID" value="PSL49404.1"/>
    <property type="molecule type" value="Genomic_DNA"/>
</dbReference>
<protein>
    <submittedName>
        <fullName evidence="3">Response regulator receiver domain-containing protein</fullName>
    </submittedName>
</protein>
<dbReference type="GO" id="GO:0000160">
    <property type="term" value="P:phosphorelay signal transduction system"/>
    <property type="evidence" value="ECO:0007669"/>
    <property type="project" value="InterPro"/>
</dbReference>
<evidence type="ECO:0000256" key="1">
    <source>
        <dbReference type="PROSITE-ProRule" id="PRU00169"/>
    </source>
</evidence>
<proteinExistence type="predicted"/>
<evidence type="ECO:0000313" key="3">
    <source>
        <dbReference type="EMBL" id="PSL49404.1"/>
    </source>
</evidence>